<dbReference type="Pfam" id="PF12680">
    <property type="entry name" value="SnoaL_2"/>
    <property type="match status" value="1"/>
</dbReference>
<comment type="caution">
    <text evidence="3">The sequence shown here is derived from an EMBL/GenBank/DDBJ whole genome shotgun (WGS) entry which is preliminary data.</text>
</comment>
<dbReference type="InterPro" id="IPR011042">
    <property type="entry name" value="6-blade_b-propeller_TolB-like"/>
</dbReference>
<dbReference type="Proteomes" id="UP001198901">
    <property type="component" value="Unassembled WGS sequence"/>
</dbReference>
<dbReference type="SUPFAM" id="SSF69304">
    <property type="entry name" value="Tricorn protease N-terminal domain"/>
    <property type="match status" value="1"/>
</dbReference>
<dbReference type="Gene3D" id="2.120.10.30">
    <property type="entry name" value="TolB, C-terminal domain"/>
    <property type="match status" value="1"/>
</dbReference>
<organism evidence="3 4">
    <name type="scientific">Winogradskyella alexanderae</name>
    <dbReference type="NCBI Taxonomy" id="2877123"/>
    <lineage>
        <taxon>Bacteria</taxon>
        <taxon>Pseudomonadati</taxon>
        <taxon>Bacteroidota</taxon>
        <taxon>Flavobacteriia</taxon>
        <taxon>Flavobacteriales</taxon>
        <taxon>Flavobacteriaceae</taxon>
        <taxon>Winogradskyella</taxon>
    </lineage>
</organism>
<protein>
    <submittedName>
        <fullName evidence="3">Nuclear transport factor 2 family protein</fullName>
    </submittedName>
</protein>
<reference evidence="4" key="1">
    <citation type="submission" date="2023-07" db="EMBL/GenBank/DDBJ databases">
        <authorList>
            <person name="Yue Y."/>
        </authorList>
    </citation>
    <scope>NUCLEOTIDE SEQUENCE [LARGE SCALE GENOMIC DNA]</scope>
    <source>
        <strain evidence="4">D23</strain>
    </source>
</reference>
<dbReference type="Gene3D" id="3.10.450.50">
    <property type="match status" value="1"/>
</dbReference>
<dbReference type="SUPFAM" id="SSF54427">
    <property type="entry name" value="NTF2-like"/>
    <property type="match status" value="1"/>
</dbReference>
<evidence type="ECO:0000256" key="1">
    <source>
        <dbReference type="SAM" id="MobiDB-lite"/>
    </source>
</evidence>
<accession>A0ABS7XQZ2</accession>
<dbReference type="InterPro" id="IPR037401">
    <property type="entry name" value="SnoaL-like"/>
</dbReference>
<dbReference type="InterPro" id="IPR032710">
    <property type="entry name" value="NTF2-like_dom_sf"/>
</dbReference>
<evidence type="ECO:0000259" key="2">
    <source>
        <dbReference type="Pfam" id="PF12680"/>
    </source>
</evidence>
<keyword evidence="4" id="KW-1185">Reference proteome</keyword>
<evidence type="ECO:0000313" key="3">
    <source>
        <dbReference type="EMBL" id="MCA0132180.1"/>
    </source>
</evidence>
<dbReference type="RefSeq" id="WP_224527343.1">
    <property type="nucleotide sequence ID" value="NZ_JAIUJR010000003.1"/>
</dbReference>
<feature type="compositionally biased region" description="Low complexity" evidence="1">
    <location>
        <begin position="289"/>
        <end position="299"/>
    </location>
</feature>
<sequence length="424" mass="47836">MTLRVLLFFSIISQFNFGQTNTEIFLYDIEANNNSITVSNGENISNNEGYDNQPSFLNDERLLYSSTRNGQTDIAQYFINYNSKVWINFTEGGEYSPQKIPNKSEVSAVRLDTDGKQRLYRYNLSNGESTTLINDLVVAYYTWSNDNTIVSAVIENENLNLFSTNINSGTSRKYATNIGRSFHEIPGSNLVSFISKENNEQWQIKSINPSTGETKLIANTISGVEDICWLNSKTILSGKDAKLYKLTLEKDNNWKEIADLSSLGITSITRLAVNPSMTKLAIAGSISVESQTNETSTQNEETETIETPAESKSEVSDIEAIVQRNLDAYNARDIDAFMKDYADDIKLYTYPNTLRTEGKETMRKGYKDWFDRTPDLRAFIKQRIVIGNKVIDEEQVTANGQIFNAVAIYEVENGLITTVTFIQN</sequence>
<dbReference type="EMBL" id="JAIUJR010000003">
    <property type="protein sequence ID" value="MCA0132180.1"/>
    <property type="molecule type" value="Genomic_DNA"/>
</dbReference>
<evidence type="ECO:0000313" key="4">
    <source>
        <dbReference type="Proteomes" id="UP001198901"/>
    </source>
</evidence>
<feature type="region of interest" description="Disordered" evidence="1">
    <location>
        <begin position="289"/>
        <end position="311"/>
    </location>
</feature>
<name>A0ABS7XQZ2_9FLAO</name>
<proteinExistence type="predicted"/>
<feature type="domain" description="SnoaL-like" evidence="2">
    <location>
        <begin position="322"/>
        <end position="417"/>
    </location>
</feature>
<gene>
    <name evidence="3" type="ORF">LBU54_06255</name>
</gene>